<reference evidence="1 2" key="1">
    <citation type="submission" date="2018-06" db="EMBL/GenBank/DDBJ databases">
        <title>Genomic Encyclopedia of Archaeal and Bacterial Type Strains, Phase II (KMG-II): from individual species to whole genera.</title>
        <authorList>
            <person name="Goeker M."/>
        </authorList>
    </citation>
    <scope>NUCLEOTIDE SEQUENCE [LARGE SCALE GENOMIC DNA]</scope>
    <source>
        <strain evidence="1 2">DSM 25663</strain>
    </source>
</reference>
<sequence>MNSEQKKLLKQLAQMGDVVYVKKTENTEAAFAYHFSLLDIEGLDTILSNKNYYDGVTKSYYINLIKNQFERLKAEGIHNLKTIPGVCYGCKNGCSGFTFLDENKGFYMDFVVEVKNSEIINFMECFDLKNEVEVPNKREQIVIKPYKIDIDNLPF</sequence>
<dbReference type="Proteomes" id="UP000248840">
    <property type="component" value="Unassembled WGS sequence"/>
</dbReference>
<evidence type="ECO:0000313" key="1">
    <source>
        <dbReference type="EMBL" id="RAR71506.1"/>
    </source>
</evidence>
<protein>
    <submittedName>
        <fullName evidence="1">Uncharacterized protein</fullName>
    </submittedName>
</protein>
<comment type="caution">
    <text evidence="1">The sequence shown here is derived from an EMBL/GenBank/DDBJ whole genome shotgun (WGS) entry which is preliminary data.</text>
</comment>
<proteinExistence type="predicted"/>
<evidence type="ECO:0000313" key="2">
    <source>
        <dbReference type="Proteomes" id="UP000248840"/>
    </source>
</evidence>
<keyword evidence="2" id="KW-1185">Reference proteome</keyword>
<name>A0A328YN54_9FLAO</name>
<organism evidence="1 2">
    <name type="scientific">Flavobacterium aciduliphilum</name>
    <dbReference type="NCBI Taxonomy" id="1101402"/>
    <lineage>
        <taxon>Bacteria</taxon>
        <taxon>Pseudomonadati</taxon>
        <taxon>Bacteroidota</taxon>
        <taxon>Flavobacteriia</taxon>
        <taxon>Flavobacteriales</taxon>
        <taxon>Flavobacteriaceae</taxon>
        <taxon>Flavobacterium</taxon>
    </lineage>
</organism>
<gene>
    <name evidence="1" type="ORF">CLV55_10762</name>
</gene>
<dbReference type="EMBL" id="QLSZ01000007">
    <property type="protein sequence ID" value="RAR71506.1"/>
    <property type="molecule type" value="Genomic_DNA"/>
</dbReference>
<dbReference type="AlphaFoldDB" id="A0A328YN54"/>
<accession>A0A328YN54</accession>